<dbReference type="InterPro" id="IPR013256">
    <property type="entry name" value="Chromatin_SPT2"/>
</dbReference>
<dbReference type="GO" id="GO:0042393">
    <property type="term" value="F:histone binding"/>
    <property type="evidence" value="ECO:0007669"/>
    <property type="project" value="TreeGrafter"/>
</dbReference>
<dbReference type="KEGG" id="pda:103723456"/>
<evidence type="ECO:0000256" key="1">
    <source>
        <dbReference type="ARBA" id="ARBA00006461"/>
    </source>
</evidence>
<feature type="compositionally biased region" description="Acidic residues" evidence="3">
    <location>
        <begin position="15"/>
        <end position="36"/>
    </location>
</feature>
<proteinExistence type="inferred from homology"/>
<dbReference type="GO" id="GO:0006334">
    <property type="term" value="P:nucleosome assembly"/>
    <property type="evidence" value="ECO:0007669"/>
    <property type="project" value="TreeGrafter"/>
</dbReference>
<feature type="region of interest" description="Disordered" evidence="3">
    <location>
        <begin position="1"/>
        <end position="153"/>
    </location>
</feature>
<reference evidence="5" key="2">
    <citation type="submission" date="2025-08" db="UniProtKB">
        <authorList>
            <consortium name="RefSeq"/>
        </authorList>
    </citation>
    <scope>IDENTIFICATION</scope>
    <source>
        <tissue evidence="5">Young leaves</tissue>
    </source>
</reference>
<feature type="compositionally biased region" description="Polar residues" evidence="3">
    <location>
        <begin position="68"/>
        <end position="80"/>
    </location>
</feature>
<feature type="compositionally biased region" description="Polar residues" evidence="3">
    <location>
        <begin position="298"/>
        <end position="328"/>
    </location>
</feature>
<keyword evidence="4" id="KW-1185">Reference proteome</keyword>
<sequence length="452" mass="51511">MQVHERTGLYRRDEEDYEEEEYDEYEEEASEPEEEHEPAAPKLTMEEQEFLKLRAQLKEKIRQRMKKQSANASSHLSQSQGKKRTIANDKFGSFFGPSQHVIAPRVIEESRSIRETKHIVSKVSSSSSKKRDPTSSEPKTYVHHQKPTVVNEVKKKAQTLKDMRDYSFLLSDDADLPPEREKPPPLRNVSVSKCDGRSAQTPSSRIPRSKPVRPASNGNELKKASTNRHMQIKVGSVKEAHVSGIRPASTESRKMLGRGAGNGSVQTTKVTSTGTRALPAKIHAQIMGTNRPPMKATSDPSLKNPSYTKVQSSAQNHHPGQKRVSQGPDNLMTVPKLPLHSSKSQPSKQILSRGIHNASSKKRPAKRDLDEEEDIDDVRGLIRKMFRYDPNKYAGNDEDDSDMEVGFDRIQEEEWISSNIGRREDEEQLRLIEQEEREERRRKMMRKKPKLH</sequence>
<dbReference type="GeneID" id="103723456"/>
<dbReference type="RefSeq" id="XP_008812587.2">
    <property type="nucleotide sequence ID" value="XM_008814365.4"/>
</dbReference>
<feature type="compositionally biased region" description="Polar residues" evidence="3">
    <location>
        <begin position="263"/>
        <end position="275"/>
    </location>
</feature>
<dbReference type="SMART" id="SM00784">
    <property type="entry name" value="SPT2"/>
    <property type="match status" value="1"/>
</dbReference>
<organism evidence="4 5">
    <name type="scientific">Phoenix dactylifera</name>
    <name type="common">Date palm</name>
    <dbReference type="NCBI Taxonomy" id="42345"/>
    <lineage>
        <taxon>Eukaryota</taxon>
        <taxon>Viridiplantae</taxon>
        <taxon>Streptophyta</taxon>
        <taxon>Embryophyta</taxon>
        <taxon>Tracheophyta</taxon>
        <taxon>Spermatophyta</taxon>
        <taxon>Magnoliopsida</taxon>
        <taxon>Liliopsida</taxon>
        <taxon>Arecaceae</taxon>
        <taxon>Coryphoideae</taxon>
        <taxon>Phoeniceae</taxon>
        <taxon>Phoenix</taxon>
    </lineage>
</organism>
<name>A0A8B7D3V0_PHODC</name>
<gene>
    <name evidence="5" type="primary">LOC103723456</name>
</gene>
<dbReference type="GO" id="GO:0006360">
    <property type="term" value="P:transcription by RNA polymerase I"/>
    <property type="evidence" value="ECO:0007669"/>
    <property type="project" value="TreeGrafter"/>
</dbReference>
<dbReference type="AlphaFoldDB" id="A0A8B7D3V0"/>
<accession>A0A8B7D3V0</accession>
<feature type="region of interest" description="Disordered" evidence="3">
    <location>
        <begin position="171"/>
        <end position="373"/>
    </location>
</feature>
<dbReference type="Proteomes" id="UP000228380">
    <property type="component" value="Chromosome 4"/>
</dbReference>
<dbReference type="PANTHER" id="PTHR22691:SF8">
    <property type="entry name" value="PROTEIN SPT2 HOMOLOG"/>
    <property type="match status" value="1"/>
</dbReference>
<keyword evidence="2" id="KW-0175">Coiled coil</keyword>
<dbReference type="Pfam" id="PF08243">
    <property type="entry name" value="SPT2"/>
    <property type="match status" value="1"/>
</dbReference>
<dbReference type="OrthoDB" id="6259853at2759"/>
<evidence type="ECO:0000256" key="2">
    <source>
        <dbReference type="ARBA" id="ARBA00023054"/>
    </source>
</evidence>
<evidence type="ECO:0000256" key="3">
    <source>
        <dbReference type="SAM" id="MobiDB-lite"/>
    </source>
</evidence>
<dbReference type="GO" id="GO:0005730">
    <property type="term" value="C:nucleolus"/>
    <property type="evidence" value="ECO:0007669"/>
    <property type="project" value="TreeGrafter"/>
</dbReference>
<dbReference type="GO" id="GO:0003677">
    <property type="term" value="F:DNA binding"/>
    <property type="evidence" value="ECO:0007669"/>
    <property type="project" value="TreeGrafter"/>
</dbReference>
<feature type="compositionally biased region" description="Basic and acidic residues" evidence="3">
    <location>
        <begin position="49"/>
        <end position="62"/>
    </location>
</feature>
<feature type="compositionally biased region" description="Basic and acidic residues" evidence="3">
    <location>
        <begin position="106"/>
        <end position="118"/>
    </location>
</feature>
<dbReference type="PANTHER" id="PTHR22691">
    <property type="entry name" value="YEAST SPT2-RELATED"/>
    <property type="match status" value="1"/>
</dbReference>
<feature type="compositionally biased region" description="Polar residues" evidence="3">
    <location>
        <begin position="341"/>
        <end position="350"/>
    </location>
</feature>
<reference evidence="4" key="1">
    <citation type="journal article" date="2019" name="Nat. Commun.">
        <title>Genome-wide association mapping of date palm fruit traits.</title>
        <authorList>
            <person name="Hazzouri K.M."/>
            <person name="Gros-Balthazard M."/>
            <person name="Flowers J.M."/>
            <person name="Copetti D."/>
            <person name="Lemansour A."/>
            <person name="Lebrun M."/>
            <person name="Masmoudi K."/>
            <person name="Ferrand S."/>
            <person name="Dhar M.I."/>
            <person name="Fresquez Z.A."/>
            <person name="Rosas U."/>
            <person name="Zhang J."/>
            <person name="Talag J."/>
            <person name="Lee S."/>
            <person name="Kudrna D."/>
            <person name="Powell R.F."/>
            <person name="Leitch I.J."/>
            <person name="Krueger R.R."/>
            <person name="Wing R.A."/>
            <person name="Amiri K.M.A."/>
            <person name="Purugganan M.D."/>
        </authorList>
    </citation>
    <scope>NUCLEOTIDE SEQUENCE [LARGE SCALE GENOMIC DNA]</scope>
    <source>
        <strain evidence="4">cv. Khalas</strain>
    </source>
</reference>
<protein>
    <submittedName>
        <fullName evidence="5">Protein SPT2 homolog isoform X1</fullName>
    </submittedName>
</protein>
<comment type="similarity">
    <text evidence="1">Belongs to the SPT2 family.</text>
</comment>
<feature type="compositionally biased region" description="Basic and acidic residues" evidence="3">
    <location>
        <begin position="1"/>
        <end position="14"/>
    </location>
</feature>
<evidence type="ECO:0000313" key="4">
    <source>
        <dbReference type="Proteomes" id="UP000228380"/>
    </source>
</evidence>
<evidence type="ECO:0000313" key="5">
    <source>
        <dbReference type="RefSeq" id="XP_008812587.2"/>
    </source>
</evidence>